<name>A0A8X6FFP0_TRICU</name>
<sequence length="75" mass="8803">MRCGEQGRLTRFSSGGIEFITQSSGWTCTLNWKTYFCLTFLRELTLCSWRWFHSPSMFGNRTPHSLQKPFMAASW</sequence>
<dbReference type="AlphaFoldDB" id="A0A8X6FFP0"/>
<reference evidence="1" key="1">
    <citation type="submission" date="2020-07" db="EMBL/GenBank/DDBJ databases">
        <title>Multicomponent nature underlies the extraordinary mechanical properties of spider dragline silk.</title>
        <authorList>
            <person name="Kono N."/>
            <person name="Nakamura H."/>
            <person name="Mori M."/>
            <person name="Yoshida Y."/>
            <person name="Ohtoshi R."/>
            <person name="Malay A.D."/>
            <person name="Moran D.A.P."/>
            <person name="Tomita M."/>
            <person name="Numata K."/>
            <person name="Arakawa K."/>
        </authorList>
    </citation>
    <scope>NUCLEOTIDE SEQUENCE</scope>
</reference>
<organism evidence="1 2">
    <name type="scientific">Trichonephila clavata</name>
    <name type="common">Joro spider</name>
    <name type="synonym">Nephila clavata</name>
    <dbReference type="NCBI Taxonomy" id="2740835"/>
    <lineage>
        <taxon>Eukaryota</taxon>
        <taxon>Metazoa</taxon>
        <taxon>Ecdysozoa</taxon>
        <taxon>Arthropoda</taxon>
        <taxon>Chelicerata</taxon>
        <taxon>Arachnida</taxon>
        <taxon>Araneae</taxon>
        <taxon>Araneomorphae</taxon>
        <taxon>Entelegynae</taxon>
        <taxon>Araneoidea</taxon>
        <taxon>Nephilidae</taxon>
        <taxon>Trichonephila</taxon>
    </lineage>
</organism>
<keyword evidence="2" id="KW-1185">Reference proteome</keyword>
<evidence type="ECO:0000313" key="2">
    <source>
        <dbReference type="Proteomes" id="UP000887116"/>
    </source>
</evidence>
<evidence type="ECO:0000313" key="1">
    <source>
        <dbReference type="EMBL" id="GFQ78342.1"/>
    </source>
</evidence>
<accession>A0A8X6FFP0</accession>
<proteinExistence type="predicted"/>
<gene>
    <name evidence="1" type="ORF">TNCT_690931</name>
</gene>
<dbReference type="Proteomes" id="UP000887116">
    <property type="component" value="Unassembled WGS sequence"/>
</dbReference>
<comment type="caution">
    <text evidence="1">The sequence shown here is derived from an EMBL/GenBank/DDBJ whole genome shotgun (WGS) entry which is preliminary data.</text>
</comment>
<dbReference type="EMBL" id="BMAO01031891">
    <property type="protein sequence ID" value="GFQ78342.1"/>
    <property type="molecule type" value="Genomic_DNA"/>
</dbReference>
<protein>
    <submittedName>
        <fullName evidence="1">Uncharacterized protein</fullName>
    </submittedName>
</protein>